<feature type="region of interest" description="Disordered" evidence="1">
    <location>
        <begin position="84"/>
        <end position="226"/>
    </location>
</feature>
<keyword evidence="3" id="KW-1185">Reference proteome</keyword>
<accession>A0A239LUG0</accession>
<gene>
    <name evidence="2" type="ORF">SAMN05421812_104549</name>
</gene>
<dbReference type="Proteomes" id="UP000198362">
    <property type="component" value="Unassembled WGS sequence"/>
</dbReference>
<feature type="compositionally biased region" description="Low complexity" evidence="1">
    <location>
        <begin position="118"/>
        <end position="160"/>
    </location>
</feature>
<sequence>MRRRRSSAWVCARQAKAGRTADRIGRQGRSPVFPGGVAPPRTVYQAATLRTAQRVATLRTGHLAARGGRREVATAVRAEDHPRGLCASGEGGPRCGPHRAAGQGHRCFRPARPRPCIGRPNPDGAPRGGAPDRAPGGLTPDRAPGGDAPDRAPGGPTPDRAPGGEAPDRARGGPERWPGGRNCRCSRRGGEDHPCGLCASGEGGRTADRIGRRGRSSVLPGGAAPTRTTYRAAWGGHRTLAPGFSQGRPLRPRTRRPRGWSPGKSSALPDLGDLAPADNPDFRTVRRSRMFSGGALLC</sequence>
<name>A0A239LUG0_9ACTN</name>
<evidence type="ECO:0000256" key="1">
    <source>
        <dbReference type="SAM" id="MobiDB-lite"/>
    </source>
</evidence>
<evidence type="ECO:0000313" key="3">
    <source>
        <dbReference type="Proteomes" id="UP000198362"/>
    </source>
</evidence>
<organism evidence="2 3">
    <name type="scientific">Asanoa hainanensis</name>
    <dbReference type="NCBI Taxonomy" id="560556"/>
    <lineage>
        <taxon>Bacteria</taxon>
        <taxon>Bacillati</taxon>
        <taxon>Actinomycetota</taxon>
        <taxon>Actinomycetes</taxon>
        <taxon>Micromonosporales</taxon>
        <taxon>Micromonosporaceae</taxon>
        <taxon>Asanoa</taxon>
    </lineage>
</organism>
<reference evidence="2 3" key="1">
    <citation type="submission" date="2017-06" db="EMBL/GenBank/DDBJ databases">
        <authorList>
            <person name="Kim H.J."/>
            <person name="Triplett B.A."/>
        </authorList>
    </citation>
    <scope>NUCLEOTIDE SEQUENCE [LARGE SCALE GENOMIC DNA]</scope>
    <source>
        <strain evidence="2 3">CGMCC 4.5593</strain>
    </source>
</reference>
<protein>
    <submittedName>
        <fullName evidence="2">Uncharacterized protein</fullName>
    </submittedName>
</protein>
<evidence type="ECO:0000313" key="2">
    <source>
        <dbReference type="EMBL" id="SNT33264.1"/>
    </source>
</evidence>
<proteinExistence type="predicted"/>
<dbReference type="EMBL" id="FZPH01000004">
    <property type="protein sequence ID" value="SNT33264.1"/>
    <property type="molecule type" value="Genomic_DNA"/>
</dbReference>
<feature type="region of interest" description="Disordered" evidence="1">
    <location>
        <begin position="239"/>
        <end position="280"/>
    </location>
</feature>
<dbReference type="AlphaFoldDB" id="A0A239LUG0"/>